<dbReference type="HAMAP" id="MF_00386">
    <property type="entry name" value="UPF0161_YidD"/>
    <property type="match status" value="1"/>
</dbReference>
<keyword evidence="1" id="KW-0472">Membrane</keyword>
<dbReference type="PANTHER" id="PTHR33383:SF1">
    <property type="entry name" value="MEMBRANE PROTEIN INSERTION EFFICIENCY FACTOR-RELATED"/>
    <property type="match status" value="1"/>
</dbReference>
<dbReference type="GO" id="GO:0005886">
    <property type="term" value="C:plasma membrane"/>
    <property type="evidence" value="ECO:0007669"/>
    <property type="project" value="UniProtKB-SubCell"/>
</dbReference>
<dbReference type="SMART" id="SM01234">
    <property type="entry name" value="Haemolytic"/>
    <property type="match status" value="1"/>
</dbReference>
<dbReference type="PANTHER" id="PTHR33383">
    <property type="entry name" value="MEMBRANE PROTEIN INSERTION EFFICIENCY FACTOR-RELATED"/>
    <property type="match status" value="1"/>
</dbReference>
<reference evidence="4" key="2">
    <citation type="submission" date="2013-07" db="EMBL/GenBank/DDBJ databases">
        <authorList>
            <person name="Morais-Silva F.O."/>
            <person name="Rezende A.M."/>
            <person name="Pimentel C."/>
            <person name="Resende D.M."/>
            <person name="Santos C.I."/>
            <person name="Clemente C."/>
            <person name="de Oliveira L.M."/>
            <person name="da Silva S.M."/>
            <person name="Costa D.A."/>
            <person name="Varela-Raposo A."/>
            <person name="Horacio E.C.A."/>
            <person name="Matos M."/>
            <person name="Flores O."/>
            <person name="Ruiz J.C."/>
            <person name="Rodrigues-Pousada C."/>
        </authorList>
    </citation>
    <scope>NUCLEOTIDE SEQUENCE [LARGE SCALE GENOMIC DNA]</scope>
    <source>
        <strain evidence="4">ATCC 19364 / DSM 1382 / NCIMB 9332 / VKM B-1759</strain>
    </source>
</reference>
<dbReference type="HOGENOM" id="CLU_144811_2_1_7"/>
<evidence type="ECO:0000256" key="2">
    <source>
        <dbReference type="SAM" id="MobiDB-lite"/>
    </source>
</evidence>
<feature type="region of interest" description="Disordered" evidence="2">
    <location>
        <begin position="85"/>
        <end position="105"/>
    </location>
</feature>
<dbReference type="STRING" id="1121448.DGI_2988"/>
<name>T2GF20_MEGG1</name>
<comment type="function">
    <text evidence="1">Could be involved in insertion of integral membrane proteins into the membrane.</text>
</comment>
<dbReference type="eggNOG" id="COG0759">
    <property type="taxonomic scope" value="Bacteria"/>
</dbReference>
<evidence type="ECO:0000256" key="1">
    <source>
        <dbReference type="HAMAP-Rule" id="MF_00386"/>
    </source>
</evidence>
<evidence type="ECO:0000313" key="3">
    <source>
        <dbReference type="EMBL" id="AGW14711.1"/>
    </source>
</evidence>
<dbReference type="KEGG" id="dgg:DGI_2988"/>
<dbReference type="AlphaFoldDB" id="T2GF20"/>
<keyword evidence="4" id="KW-1185">Reference proteome</keyword>
<keyword evidence="1" id="KW-1003">Cell membrane</keyword>
<accession>T2GF20</accession>
<evidence type="ECO:0000313" key="4">
    <source>
        <dbReference type="Proteomes" id="UP000016587"/>
    </source>
</evidence>
<gene>
    <name evidence="3" type="ORF">DGI_2988</name>
</gene>
<dbReference type="NCBIfam" id="TIGR00278">
    <property type="entry name" value="membrane protein insertion efficiency factor YidD"/>
    <property type="match status" value="1"/>
</dbReference>
<dbReference type="Pfam" id="PF01809">
    <property type="entry name" value="YidD"/>
    <property type="match status" value="1"/>
</dbReference>
<protein>
    <recommendedName>
        <fullName evidence="1">Putative membrane protein insertion efficiency factor</fullName>
    </recommendedName>
</protein>
<dbReference type="InterPro" id="IPR002696">
    <property type="entry name" value="Membr_insert_effic_factor_YidD"/>
</dbReference>
<reference evidence="3 4" key="1">
    <citation type="journal article" date="2013" name="J. Bacteriol.">
        <title>Roles of HynAB and Ech, the only two hydrogenases found in the model sulfate reducer Desulfovibrio gigas.</title>
        <authorList>
            <person name="Morais-Silva F.O."/>
            <person name="Santos C.I."/>
            <person name="Rodrigues R."/>
            <person name="Pereira I.A."/>
            <person name="Rodrigues-Pousada C."/>
        </authorList>
    </citation>
    <scope>NUCLEOTIDE SEQUENCE [LARGE SCALE GENOMIC DNA]</scope>
    <source>
        <strain evidence="4">ATCC 19364 / DSM 1382 / NCIMB 9332 / VKM B-1759</strain>
    </source>
</reference>
<comment type="subcellular location">
    <subcellularLocation>
        <location evidence="1">Cell membrane</location>
        <topology evidence="1">Peripheral membrane protein</topology>
        <orientation evidence="1">Cytoplasmic side</orientation>
    </subcellularLocation>
</comment>
<dbReference type="Proteomes" id="UP000016587">
    <property type="component" value="Chromosome"/>
</dbReference>
<sequence>MIWCIKGYQTVLSPCLPRACRFWPSCSEYTIGAVRAYGLAAGMLLGMWRILRCNPWNAGGVDPVPERLPAWFARAGLAGRLERADGACRPQGSGANLQTADRRRG</sequence>
<organism evidence="3 4">
    <name type="scientific">Megalodesulfovibrio gigas (strain ATCC 19364 / DSM 1382 / NCIMB 9332 / VKM B-1759)</name>
    <name type="common">Desulfovibrio gigas</name>
    <dbReference type="NCBI Taxonomy" id="1121448"/>
    <lineage>
        <taxon>Bacteria</taxon>
        <taxon>Pseudomonadati</taxon>
        <taxon>Thermodesulfobacteriota</taxon>
        <taxon>Desulfovibrionia</taxon>
        <taxon>Desulfovibrionales</taxon>
        <taxon>Desulfovibrionaceae</taxon>
        <taxon>Megalodesulfovibrio</taxon>
    </lineage>
</organism>
<dbReference type="EMBL" id="CP006585">
    <property type="protein sequence ID" value="AGW14711.1"/>
    <property type="molecule type" value="Genomic_DNA"/>
</dbReference>
<proteinExistence type="inferred from homology"/>
<dbReference type="PATRIC" id="fig|1121448.10.peg.2948"/>
<comment type="similarity">
    <text evidence="1">Belongs to the UPF0161 family.</text>
</comment>